<comment type="similarity">
    <text evidence="2 6">Belongs to the CTL (choline transporter-like) family.</text>
</comment>
<feature type="region of interest" description="Disordered" evidence="7">
    <location>
        <begin position="106"/>
        <end position="125"/>
    </location>
</feature>
<evidence type="ECO:0000256" key="3">
    <source>
        <dbReference type="ARBA" id="ARBA00022692"/>
    </source>
</evidence>
<evidence type="ECO:0000256" key="6">
    <source>
        <dbReference type="RuleBase" id="RU368066"/>
    </source>
</evidence>
<dbReference type="AlphaFoldDB" id="A0A7I8WBF9"/>
<dbReference type="Proteomes" id="UP000549394">
    <property type="component" value="Unassembled WGS sequence"/>
</dbReference>
<dbReference type="GO" id="GO:0005886">
    <property type="term" value="C:plasma membrane"/>
    <property type="evidence" value="ECO:0007669"/>
    <property type="project" value="UniProtKB-SubCell"/>
</dbReference>
<evidence type="ECO:0000256" key="7">
    <source>
        <dbReference type="SAM" id="MobiDB-lite"/>
    </source>
</evidence>
<reference evidence="8 9" key="1">
    <citation type="submission" date="2020-08" db="EMBL/GenBank/DDBJ databases">
        <authorList>
            <person name="Hejnol A."/>
        </authorList>
    </citation>
    <scope>NUCLEOTIDE SEQUENCE [LARGE SCALE GENOMIC DNA]</scope>
</reference>
<evidence type="ECO:0000256" key="1">
    <source>
        <dbReference type="ARBA" id="ARBA00004141"/>
    </source>
</evidence>
<comment type="function">
    <text evidence="6">Choline transporter.</text>
</comment>
<keyword evidence="4 6" id="KW-1133">Transmembrane helix</keyword>
<feature type="transmembrane region" description="Helical" evidence="6">
    <location>
        <begin position="32"/>
        <end position="52"/>
    </location>
</feature>
<gene>
    <name evidence="8" type="ORF">DGYR_LOCUS12846</name>
</gene>
<feature type="compositionally biased region" description="Basic and acidic residues" evidence="7">
    <location>
        <begin position="114"/>
        <end position="124"/>
    </location>
</feature>
<protein>
    <recommendedName>
        <fullName evidence="6">Choline transporter-like protein</fullName>
    </recommendedName>
</protein>
<dbReference type="EMBL" id="CAJFCJ010000027">
    <property type="protein sequence ID" value="CAD5125474.1"/>
    <property type="molecule type" value="Genomic_DNA"/>
</dbReference>
<evidence type="ECO:0000256" key="4">
    <source>
        <dbReference type="ARBA" id="ARBA00022989"/>
    </source>
</evidence>
<comment type="caution">
    <text evidence="8">The sequence shown here is derived from an EMBL/GenBank/DDBJ whole genome shotgun (WGS) entry which is preliminary data.</text>
</comment>
<evidence type="ECO:0000256" key="2">
    <source>
        <dbReference type="ARBA" id="ARBA00007168"/>
    </source>
</evidence>
<comment type="subcellular location">
    <subcellularLocation>
        <location evidence="6">Cell membrane</location>
        <topology evidence="6">Multi-pass membrane protein</topology>
    </subcellularLocation>
    <subcellularLocation>
        <location evidence="1">Membrane</location>
        <topology evidence="1">Multi-pass membrane protein</topology>
    </subcellularLocation>
</comment>
<dbReference type="Pfam" id="PF04515">
    <property type="entry name" value="Choline_transpo"/>
    <property type="match status" value="1"/>
</dbReference>
<keyword evidence="9" id="KW-1185">Reference proteome</keyword>
<organism evidence="8 9">
    <name type="scientific">Dimorphilus gyrociliatus</name>
    <dbReference type="NCBI Taxonomy" id="2664684"/>
    <lineage>
        <taxon>Eukaryota</taxon>
        <taxon>Metazoa</taxon>
        <taxon>Spiralia</taxon>
        <taxon>Lophotrochozoa</taxon>
        <taxon>Annelida</taxon>
        <taxon>Polychaeta</taxon>
        <taxon>Polychaeta incertae sedis</taxon>
        <taxon>Dinophilidae</taxon>
        <taxon>Dimorphilus</taxon>
    </lineage>
</organism>
<comment type="caution">
    <text evidence="6">Lacks conserved residue(s) required for the propagation of feature annotation.</text>
</comment>
<accession>A0A7I8WBF9</accession>
<evidence type="ECO:0000313" key="9">
    <source>
        <dbReference type="Proteomes" id="UP000549394"/>
    </source>
</evidence>
<dbReference type="GO" id="GO:0022857">
    <property type="term" value="F:transmembrane transporter activity"/>
    <property type="evidence" value="ECO:0007669"/>
    <property type="project" value="UniProtKB-UniRule"/>
</dbReference>
<feature type="transmembrane region" description="Helical" evidence="6">
    <location>
        <begin position="64"/>
        <end position="81"/>
    </location>
</feature>
<name>A0A7I8WBF9_9ANNE</name>
<evidence type="ECO:0000313" key="8">
    <source>
        <dbReference type="EMBL" id="CAD5125474.1"/>
    </source>
</evidence>
<evidence type="ECO:0000256" key="5">
    <source>
        <dbReference type="ARBA" id="ARBA00023136"/>
    </source>
</evidence>
<dbReference type="InterPro" id="IPR007603">
    <property type="entry name" value="Choline_transptr-like"/>
</dbReference>
<keyword evidence="5 6" id="KW-0472">Membrane</keyword>
<keyword evidence="3 6" id="KW-0812">Transmembrane</keyword>
<proteinExistence type="inferred from homology"/>
<sequence length="164" mass="18139">MRGENLYKSGKKGVSLLFDESSSFIIALGTRYYLLAAELLLGSLVFVLGYALLNFQERICEWRLPLFIMSLITFITASSFLENYGAIVETTYTCLLVIGNDLKGEEEEKEEEDNQKSNSKDGKKSKVAMSLGFIKRKNPIKAATGKLGSIFSDYGIKVPASAVI</sequence>